<comment type="similarity">
    <text evidence="2 12">Belongs to the glycosyl hydrolase 1 family.</text>
</comment>
<dbReference type="Pfam" id="PF00232">
    <property type="entry name" value="Glyco_hydro_1"/>
    <property type="match status" value="1"/>
</dbReference>
<dbReference type="FunFam" id="3.20.20.80:FF:000004">
    <property type="entry name" value="Beta-glucosidase 6-phospho-beta-glucosidase"/>
    <property type="match status" value="1"/>
</dbReference>
<protein>
    <recommendedName>
        <fullName evidence="3 12">Beta-glucosidase</fullName>
        <ecNumber evidence="3 12">3.2.1.21</ecNumber>
    </recommendedName>
</protein>
<evidence type="ECO:0000256" key="4">
    <source>
        <dbReference type="ARBA" id="ARBA00022801"/>
    </source>
</evidence>
<keyword evidence="8" id="KW-0624">Polysaccharide degradation</keyword>
<evidence type="ECO:0000256" key="2">
    <source>
        <dbReference type="ARBA" id="ARBA00010838"/>
    </source>
</evidence>
<dbReference type="PROSITE" id="PS00653">
    <property type="entry name" value="GLYCOSYL_HYDROL_F1_2"/>
    <property type="match status" value="1"/>
</dbReference>
<proteinExistence type="inferred from homology"/>
<feature type="binding site" evidence="10">
    <location>
        <position position="118"/>
    </location>
    <ligand>
        <name>substrate</name>
    </ligand>
</feature>
<dbReference type="PANTHER" id="PTHR10353:SF36">
    <property type="entry name" value="LP05116P"/>
    <property type="match status" value="1"/>
</dbReference>
<keyword evidence="14" id="KW-1185">Reference proteome</keyword>
<dbReference type="InterPro" id="IPR017736">
    <property type="entry name" value="Glyco_hydro_1_beta-glucosidase"/>
</dbReference>
<dbReference type="GO" id="GO:0030245">
    <property type="term" value="P:cellulose catabolic process"/>
    <property type="evidence" value="ECO:0007669"/>
    <property type="project" value="UniProtKB-KW"/>
</dbReference>
<keyword evidence="7 12" id="KW-0326">Glycosidase</keyword>
<reference evidence="13 14" key="1">
    <citation type="submission" date="2018-10" db="EMBL/GenBank/DDBJ databases">
        <title>Falsibacillus sp. genome draft.</title>
        <authorList>
            <person name="Shi S."/>
        </authorList>
    </citation>
    <scope>NUCLEOTIDE SEQUENCE [LARGE SCALE GENOMIC DNA]</scope>
    <source>
        <strain evidence="13 14">GY 10110</strain>
    </source>
</reference>
<dbReference type="InterPro" id="IPR018120">
    <property type="entry name" value="Glyco_hydro_1_AS"/>
</dbReference>
<evidence type="ECO:0000313" key="13">
    <source>
        <dbReference type="EMBL" id="RLQ90006.1"/>
    </source>
</evidence>
<evidence type="ECO:0000256" key="7">
    <source>
        <dbReference type="ARBA" id="ARBA00023295"/>
    </source>
</evidence>
<dbReference type="InterPro" id="IPR033132">
    <property type="entry name" value="GH_1_N_CS"/>
</dbReference>
<accession>A0A3L7JH23</accession>
<dbReference type="GO" id="GO:0005829">
    <property type="term" value="C:cytosol"/>
    <property type="evidence" value="ECO:0007669"/>
    <property type="project" value="TreeGrafter"/>
</dbReference>
<evidence type="ECO:0000256" key="6">
    <source>
        <dbReference type="ARBA" id="ARBA00023277"/>
    </source>
</evidence>
<evidence type="ECO:0000256" key="12">
    <source>
        <dbReference type="RuleBase" id="RU361175"/>
    </source>
</evidence>
<evidence type="ECO:0000313" key="14">
    <source>
        <dbReference type="Proteomes" id="UP000276770"/>
    </source>
</evidence>
<evidence type="ECO:0000256" key="10">
    <source>
        <dbReference type="PIRSR" id="PIRSR617736-2"/>
    </source>
</evidence>
<dbReference type="AlphaFoldDB" id="A0A3L7JH23"/>
<evidence type="ECO:0000256" key="5">
    <source>
        <dbReference type="ARBA" id="ARBA00023001"/>
    </source>
</evidence>
<dbReference type="PRINTS" id="PR00131">
    <property type="entry name" value="GLHYDRLASE1"/>
</dbReference>
<organism evidence="13 14">
    <name type="scientific">Falsibacillus albus</name>
    <dbReference type="NCBI Taxonomy" id="2478915"/>
    <lineage>
        <taxon>Bacteria</taxon>
        <taxon>Bacillati</taxon>
        <taxon>Bacillota</taxon>
        <taxon>Bacilli</taxon>
        <taxon>Bacillales</taxon>
        <taxon>Bacillaceae</taxon>
        <taxon>Falsibacillus</taxon>
    </lineage>
</organism>
<dbReference type="EC" id="3.2.1.21" evidence="3 12"/>
<dbReference type="OrthoDB" id="9765195at2"/>
<keyword evidence="6" id="KW-0119">Carbohydrate metabolism</keyword>
<gene>
    <name evidence="13" type="ORF">D9X91_21985</name>
</gene>
<comment type="catalytic activity">
    <reaction evidence="1 12">
        <text>Hydrolysis of terminal, non-reducing beta-D-glucosyl residues with release of beta-D-glucose.</text>
        <dbReference type="EC" id="3.2.1.21"/>
    </reaction>
</comment>
<dbReference type="SUPFAM" id="SSF51445">
    <property type="entry name" value="(Trans)glycosidases"/>
    <property type="match status" value="1"/>
</dbReference>
<name>A0A3L7JH23_9BACI</name>
<evidence type="ECO:0000256" key="1">
    <source>
        <dbReference type="ARBA" id="ARBA00000448"/>
    </source>
</evidence>
<evidence type="ECO:0000256" key="9">
    <source>
        <dbReference type="PIRSR" id="PIRSR617736-1"/>
    </source>
</evidence>
<dbReference type="InterPro" id="IPR017853">
    <property type="entry name" value="GH"/>
</dbReference>
<dbReference type="RefSeq" id="WP_121682803.1">
    <property type="nucleotide sequence ID" value="NZ_RCVZ01000031.1"/>
</dbReference>
<feature type="binding site" evidence="10">
    <location>
        <begin position="404"/>
        <end position="405"/>
    </location>
    <ligand>
        <name>substrate</name>
    </ligand>
</feature>
<dbReference type="Proteomes" id="UP000276770">
    <property type="component" value="Unassembled WGS sequence"/>
</dbReference>
<dbReference type="PROSITE" id="PS00572">
    <property type="entry name" value="GLYCOSYL_HYDROL_F1_1"/>
    <property type="match status" value="1"/>
</dbReference>
<keyword evidence="4 12" id="KW-0378">Hydrolase</keyword>
<sequence>MKTFPESFTWGAATASYQIEGGAHAEGRGESIWDRFARQPGKVYKQQNGEIACDHFHRYKEDVQLMADLGIQSYRFSFAWPRLFPQEGRFNPEGLEFYKRLLDELEAKGITPSATIYHWDLPTWLQDKGGWTNRETVEHFVTFAKVLFEEFGSRINSWITHNEPWCAAFLGYGFGVHAPGHTDWNEALIASHHLLLSHGKVVELYRSMGLKGEIGITLNLSPAVPATESPEDAAAVERSDGFANRWFLDPLFKGSYPQDMLRLYENRFGILNFIKDGDLETISVQNDFLGINYYSHNIVGADDENDVLGARNISETVNVTDMGWGIHPDSLYHLLTRIKMEYTDIPLYITENGAAFPDQKVNGKVEDYERIKYLHDHFAAAHRFIEDGGNLQGYYVWSFLDNYEWAFGFSKRFGIIYVDYETLERTPKESYKWYQKVIKSNQIVTRRDGNRKNELGEVFEEAQ</sequence>
<feature type="binding site" evidence="10">
    <location>
        <position position="294"/>
    </location>
    <ligand>
        <name>substrate</name>
    </ligand>
</feature>
<feature type="active site" description="Nucleophile" evidence="9 11">
    <location>
        <position position="351"/>
    </location>
</feature>
<dbReference type="Gene3D" id="3.20.20.80">
    <property type="entry name" value="Glycosidases"/>
    <property type="match status" value="1"/>
</dbReference>
<feature type="binding site" evidence="10">
    <location>
        <position position="162"/>
    </location>
    <ligand>
        <name>substrate</name>
    </ligand>
</feature>
<feature type="binding site" evidence="10">
    <location>
        <position position="18"/>
    </location>
    <ligand>
        <name>substrate</name>
    </ligand>
</feature>
<dbReference type="GO" id="GO:0008422">
    <property type="term" value="F:beta-glucosidase activity"/>
    <property type="evidence" value="ECO:0007669"/>
    <property type="project" value="UniProtKB-EC"/>
</dbReference>
<evidence type="ECO:0000256" key="11">
    <source>
        <dbReference type="PROSITE-ProRule" id="PRU10055"/>
    </source>
</evidence>
<keyword evidence="5" id="KW-0136">Cellulose degradation</keyword>
<comment type="caution">
    <text evidence="13">The sequence shown here is derived from an EMBL/GenBank/DDBJ whole genome shotgun (WGS) entry which is preliminary data.</text>
</comment>
<dbReference type="InterPro" id="IPR001360">
    <property type="entry name" value="Glyco_hydro_1"/>
</dbReference>
<dbReference type="PANTHER" id="PTHR10353">
    <property type="entry name" value="GLYCOSYL HYDROLASE"/>
    <property type="match status" value="1"/>
</dbReference>
<evidence type="ECO:0000256" key="3">
    <source>
        <dbReference type="ARBA" id="ARBA00012744"/>
    </source>
</evidence>
<evidence type="ECO:0000256" key="8">
    <source>
        <dbReference type="ARBA" id="ARBA00023326"/>
    </source>
</evidence>
<dbReference type="EMBL" id="RCVZ01000031">
    <property type="protein sequence ID" value="RLQ90006.1"/>
    <property type="molecule type" value="Genomic_DNA"/>
</dbReference>
<feature type="active site" description="Proton donor" evidence="9">
    <location>
        <position position="163"/>
    </location>
</feature>
<feature type="binding site" evidence="10">
    <location>
        <position position="397"/>
    </location>
    <ligand>
        <name>substrate</name>
    </ligand>
</feature>
<dbReference type="NCBIfam" id="TIGR03356">
    <property type="entry name" value="BGL"/>
    <property type="match status" value="1"/>
</dbReference>